<dbReference type="Pfam" id="PF00069">
    <property type="entry name" value="Pkinase"/>
    <property type="match status" value="1"/>
</dbReference>
<dbReference type="Gene3D" id="1.10.510.10">
    <property type="entry name" value="Transferase(Phosphotransferase) domain 1"/>
    <property type="match status" value="1"/>
</dbReference>
<dbReference type="EMBL" id="ANNX02000017">
    <property type="protein sequence ID" value="KYC42690.1"/>
    <property type="molecule type" value="Genomic_DNA"/>
</dbReference>
<dbReference type="SUPFAM" id="SSF53822">
    <property type="entry name" value="Periplasmic binding protein-like I"/>
    <property type="match status" value="1"/>
</dbReference>
<accession>A0A139XDB9</accession>
<sequence>MTYCINPRCRNPYNPDGRLFCFTCGSELLLEGRYRVVEVLEKRPYTAVYEVLEKGRVKILKVLEQPQNKLVELFEKEAKVLQSINHPGIPKGYSYFQFKVKDSLTLFPCFVMEKIEGLNLQEYLQQRDNRPIQEELAVEWLFKLVNIVDTVHEKRLFHRDIKPSNIMLRSDGELVLIDFGAVRELTDTYSEALAQEEVTTISSQGYTDPEQCQGQAVPQSDFFALGRTFVYLLTGKEPYELSPDPKDRERKVWRDRVEISELLANFIDDLMEPLPIKRPQDTKKILQKLREIQTIYELHLEERGEINIRYQSTESLKKVLSEPTYVQSTYYENNGQAQSFSRSLNLNLVDTLVDSKLGEIHHQTINKTQKKISIKKLLTATSVFAAVLVGGIALSFVNRVDGCSKSIFSKFPTDDNISCGEQIIITQSINLEKEEGVKAFAAGRYEAAIGLLEKSWKKNPDPETLIYLNNARIFQQAPKSYTFAVVVPMTNNNDSINVSKEMLRGVAQAQDEFNKNPKTNHKVKILIATDNNNPYQAKKIAEALVKKLDVLGVVGHFTSDTTISAVGIYQKHKLPLISSTATSKDLSTVCRQSHCYFRRIAYTDRDIAQNLASYMLTNAKKRKAAVFFNETSNYSLSMRDTLERSFTAGGGTVVKEFDLSTPNFNSTQAMSEVQAHGADILVMLPNNDGLISETVFRLIRANRLRYPIVGGDSLLMPNILEGAGNNVEGMVVGIPWHHLSSPNRQYTQAAIKLWGEPVNWRTALSYDATRVFVAATEKLSFANRVNLEQIMADPNFTARGATGEISFLYNGDRKEQNIQQLVTVKSHPSTGQLQFIPLQ</sequence>
<dbReference type="PROSITE" id="PS00108">
    <property type="entry name" value="PROTEIN_KINASE_ST"/>
    <property type="match status" value="1"/>
</dbReference>
<gene>
    <name evidence="6" type="ORF">WA1_15215</name>
</gene>
<dbReference type="OrthoDB" id="446586at2"/>
<feature type="domain" description="Protein kinase" evidence="5">
    <location>
        <begin position="34"/>
        <end position="290"/>
    </location>
</feature>
<evidence type="ECO:0000256" key="2">
    <source>
        <dbReference type="ARBA" id="ARBA00022729"/>
    </source>
</evidence>
<evidence type="ECO:0000313" key="6">
    <source>
        <dbReference type="EMBL" id="KYC42690.1"/>
    </source>
</evidence>
<reference evidence="6 7" key="1">
    <citation type="journal article" date="2013" name="Genome Biol. Evol.">
        <title>Genomes of Stigonematalean cyanobacteria (subsection V) and the evolution of oxygenic photosynthesis from prokaryotes to plastids.</title>
        <authorList>
            <person name="Dagan T."/>
            <person name="Roettger M."/>
            <person name="Stucken K."/>
            <person name="Landan G."/>
            <person name="Koch R."/>
            <person name="Major P."/>
            <person name="Gould S.B."/>
            <person name="Goremykin V.V."/>
            <person name="Rippka R."/>
            <person name="Tandeau de Marsac N."/>
            <person name="Gugger M."/>
            <person name="Lockhart P.J."/>
            <person name="Allen J.F."/>
            <person name="Brune I."/>
            <person name="Maus I."/>
            <person name="Puhler A."/>
            <person name="Martin W.F."/>
        </authorList>
    </citation>
    <scope>NUCLEOTIDE SEQUENCE [LARGE SCALE GENOMIC DNA]</scope>
    <source>
        <strain evidence="6 7">PCC 7110</strain>
    </source>
</reference>
<evidence type="ECO:0000256" key="1">
    <source>
        <dbReference type="ARBA" id="ARBA00010062"/>
    </source>
</evidence>
<proteinExistence type="inferred from homology"/>
<keyword evidence="4" id="KW-0067">ATP-binding</keyword>
<dbReference type="PROSITE" id="PS50011">
    <property type="entry name" value="PROTEIN_KINASE_DOM"/>
    <property type="match status" value="1"/>
</dbReference>
<dbReference type="GO" id="GO:0005524">
    <property type="term" value="F:ATP binding"/>
    <property type="evidence" value="ECO:0007669"/>
    <property type="project" value="UniProtKB-KW"/>
</dbReference>
<keyword evidence="2" id="KW-0732">Signal</keyword>
<dbReference type="Pfam" id="PF13458">
    <property type="entry name" value="Peripla_BP_6"/>
    <property type="match status" value="1"/>
</dbReference>
<dbReference type="InterPro" id="IPR011009">
    <property type="entry name" value="Kinase-like_dom_sf"/>
</dbReference>
<dbReference type="InterPro" id="IPR028082">
    <property type="entry name" value="Peripla_BP_I"/>
</dbReference>
<comment type="caution">
    <text evidence="6">The sequence shown here is derived from an EMBL/GenBank/DDBJ whole genome shotgun (WGS) entry which is preliminary data.</text>
</comment>
<dbReference type="CDD" id="cd14014">
    <property type="entry name" value="STKc_PknB_like"/>
    <property type="match status" value="1"/>
</dbReference>
<protein>
    <recommendedName>
        <fullName evidence="5">Protein kinase domain-containing protein</fullName>
    </recommendedName>
</protein>
<dbReference type="RefSeq" id="WP_017742604.1">
    <property type="nucleotide sequence ID" value="NZ_KQ976354.1"/>
</dbReference>
<evidence type="ECO:0000256" key="4">
    <source>
        <dbReference type="ARBA" id="ARBA00022840"/>
    </source>
</evidence>
<evidence type="ECO:0000259" key="5">
    <source>
        <dbReference type="PROSITE" id="PS50011"/>
    </source>
</evidence>
<name>A0A139XDB9_9CYAN</name>
<dbReference type="InterPro" id="IPR028081">
    <property type="entry name" value="Leu-bd"/>
</dbReference>
<dbReference type="Gene3D" id="3.40.50.2300">
    <property type="match status" value="2"/>
</dbReference>
<dbReference type="PANTHER" id="PTHR24363:SF7">
    <property type="entry name" value="SERINE_THREONINE-PROTEIN KINASE-LIKE PROTEIN E"/>
    <property type="match status" value="1"/>
</dbReference>
<dbReference type="NCBIfam" id="NF045510">
    <property type="entry name" value="4Cys_prefix_kin"/>
    <property type="match status" value="1"/>
</dbReference>
<keyword evidence="7" id="KW-1185">Reference proteome</keyword>
<dbReference type="SMART" id="SM00220">
    <property type="entry name" value="S_TKc"/>
    <property type="match status" value="1"/>
</dbReference>
<keyword evidence="3" id="KW-0547">Nucleotide-binding</keyword>
<dbReference type="Proteomes" id="UP000076925">
    <property type="component" value="Unassembled WGS sequence"/>
</dbReference>
<dbReference type="CDD" id="cd06268">
    <property type="entry name" value="PBP1_ABC_transporter_LIVBP-like"/>
    <property type="match status" value="1"/>
</dbReference>
<evidence type="ECO:0000313" key="7">
    <source>
        <dbReference type="Proteomes" id="UP000076925"/>
    </source>
</evidence>
<dbReference type="InterPro" id="IPR000719">
    <property type="entry name" value="Prot_kinase_dom"/>
</dbReference>
<dbReference type="GO" id="GO:0004674">
    <property type="term" value="F:protein serine/threonine kinase activity"/>
    <property type="evidence" value="ECO:0007669"/>
    <property type="project" value="TreeGrafter"/>
</dbReference>
<evidence type="ECO:0000256" key="3">
    <source>
        <dbReference type="ARBA" id="ARBA00022741"/>
    </source>
</evidence>
<dbReference type="SUPFAM" id="SSF56112">
    <property type="entry name" value="Protein kinase-like (PK-like)"/>
    <property type="match status" value="1"/>
</dbReference>
<dbReference type="AlphaFoldDB" id="A0A139XDB9"/>
<dbReference type="PANTHER" id="PTHR24363">
    <property type="entry name" value="SERINE/THREONINE PROTEIN KINASE"/>
    <property type="match status" value="1"/>
</dbReference>
<dbReference type="STRING" id="128403.WA1_15215"/>
<dbReference type="InterPro" id="IPR008271">
    <property type="entry name" value="Ser/Thr_kinase_AS"/>
</dbReference>
<organism evidence="6 7">
    <name type="scientific">Scytonema hofmannii PCC 7110</name>
    <dbReference type="NCBI Taxonomy" id="128403"/>
    <lineage>
        <taxon>Bacteria</taxon>
        <taxon>Bacillati</taxon>
        <taxon>Cyanobacteriota</taxon>
        <taxon>Cyanophyceae</taxon>
        <taxon>Nostocales</taxon>
        <taxon>Scytonemataceae</taxon>
        <taxon>Scytonema</taxon>
    </lineage>
</organism>
<comment type="similarity">
    <text evidence="1">Belongs to the leucine-binding protein family.</text>
</comment>